<gene>
    <name evidence="3" type="ORF">CPZ25_006840</name>
</gene>
<dbReference type="EMBL" id="CP029487">
    <property type="protein sequence ID" value="QCT71052.1"/>
    <property type="molecule type" value="Genomic_DNA"/>
</dbReference>
<dbReference type="AlphaFoldDB" id="A0A4P9C8T7"/>
<accession>A0A4P9C8T7</accession>
<feature type="compositionally biased region" description="Polar residues" evidence="1">
    <location>
        <begin position="272"/>
        <end position="284"/>
    </location>
</feature>
<feature type="transmembrane region" description="Helical" evidence="2">
    <location>
        <begin position="75"/>
        <end position="98"/>
    </location>
</feature>
<feature type="region of interest" description="Disordered" evidence="1">
    <location>
        <begin position="262"/>
        <end position="284"/>
    </location>
</feature>
<evidence type="ECO:0000313" key="4">
    <source>
        <dbReference type="Proteomes" id="UP000218387"/>
    </source>
</evidence>
<keyword evidence="2" id="KW-0812">Transmembrane</keyword>
<feature type="transmembrane region" description="Helical" evidence="2">
    <location>
        <begin position="224"/>
        <end position="242"/>
    </location>
</feature>
<evidence type="ECO:0000256" key="1">
    <source>
        <dbReference type="SAM" id="MobiDB-lite"/>
    </source>
</evidence>
<sequence>MKKEKREKNASEPTKKSRGKFFLYILLRVLVVAVMIAQIWNQNWNNVFLCVLTLILFMIPSFVDKQLHIEMPTTLEIIIILFIFSAEILGEIQEYYLIFDHWDAMLHTINGFLMAAIGFSLIDILNQNENFSMSLSPVFVAVFAFCFSMTIGVLWEFFEFGADWFFQTDMQKDTIIHSISSVIFNPEGKNVAVTIPIESIVVNGQTWNYGGYIDIGLVDTMSDLFVNFIGAVVFSIFGLFYIKGRGKGTFVKRFMPKLKKKQLEENAETEASENLSDSENNAKE</sequence>
<feature type="transmembrane region" description="Helical" evidence="2">
    <location>
        <begin position="46"/>
        <end position="63"/>
    </location>
</feature>
<proteinExistence type="predicted"/>
<dbReference type="Proteomes" id="UP000218387">
    <property type="component" value="Chromosome"/>
</dbReference>
<reference evidence="3 4" key="1">
    <citation type="submission" date="2018-05" db="EMBL/GenBank/DDBJ databases">
        <title>Genome comparison of Eubacterium sp.</title>
        <authorList>
            <person name="Feng Y."/>
            <person name="Sanchez-Andrea I."/>
            <person name="Stams A.J.M."/>
            <person name="De Vos W.M."/>
        </authorList>
    </citation>
    <scope>NUCLEOTIDE SEQUENCE [LARGE SCALE GENOMIC DNA]</scope>
    <source>
        <strain evidence="3 4">YI</strain>
    </source>
</reference>
<name>A0A4P9C8T7_EUBML</name>
<organism evidence="3 4">
    <name type="scientific">Eubacterium maltosivorans</name>
    <dbReference type="NCBI Taxonomy" id="2041044"/>
    <lineage>
        <taxon>Bacteria</taxon>
        <taxon>Bacillati</taxon>
        <taxon>Bacillota</taxon>
        <taxon>Clostridia</taxon>
        <taxon>Eubacteriales</taxon>
        <taxon>Eubacteriaceae</taxon>
        <taxon>Eubacterium</taxon>
    </lineage>
</organism>
<feature type="transmembrane region" description="Helical" evidence="2">
    <location>
        <begin position="21"/>
        <end position="40"/>
    </location>
</feature>
<evidence type="ECO:0000256" key="2">
    <source>
        <dbReference type="SAM" id="Phobius"/>
    </source>
</evidence>
<feature type="transmembrane region" description="Helical" evidence="2">
    <location>
        <begin position="138"/>
        <end position="158"/>
    </location>
</feature>
<protein>
    <submittedName>
        <fullName evidence="3">Uncharacterized protein</fullName>
    </submittedName>
</protein>
<dbReference type="RefSeq" id="WP_096919960.1">
    <property type="nucleotide sequence ID" value="NZ_CABJDW020000003.1"/>
</dbReference>
<dbReference type="InterPro" id="IPR014509">
    <property type="entry name" value="YjdF-like"/>
</dbReference>
<keyword evidence="2" id="KW-0472">Membrane</keyword>
<keyword evidence="2" id="KW-1133">Transmembrane helix</keyword>
<feature type="transmembrane region" description="Helical" evidence="2">
    <location>
        <begin position="104"/>
        <end position="126"/>
    </location>
</feature>
<dbReference type="KEGG" id="emt:CPZ25_006840"/>
<dbReference type="Pfam" id="PF09997">
    <property type="entry name" value="DUF2238"/>
    <property type="match status" value="1"/>
</dbReference>
<evidence type="ECO:0000313" key="3">
    <source>
        <dbReference type="EMBL" id="QCT71052.1"/>
    </source>
</evidence>
<keyword evidence="4" id="KW-1185">Reference proteome</keyword>